<accession>A0A250XKX4</accession>
<evidence type="ECO:0000313" key="4">
    <source>
        <dbReference type="EMBL" id="GAX83676.1"/>
    </source>
</evidence>
<keyword evidence="2" id="KW-0012">Acyltransferase</keyword>
<proteinExistence type="predicted"/>
<dbReference type="InterPro" id="IPR045039">
    <property type="entry name" value="NSI-like"/>
</dbReference>
<dbReference type="PROSITE" id="PS51186">
    <property type="entry name" value="GNAT"/>
    <property type="match status" value="1"/>
</dbReference>
<dbReference type="EMBL" id="BEGY01000104">
    <property type="protein sequence ID" value="GAX83676.1"/>
    <property type="molecule type" value="Genomic_DNA"/>
</dbReference>
<organism evidence="4 5">
    <name type="scientific">Chlamydomonas eustigma</name>
    <dbReference type="NCBI Taxonomy" id="1157962"/>
    <lineage>
        <taxon>Eukaryota</taxon>
        <taxon>Viridiplantae</taxon>
        <taxon>Chlorophyta</taxon>
        <taxon>core chlorophytes</taxon>
        <taxon>Chlorophyceae</taxon>
        <taxon>CS clade</taxon>
        <taxon>Chlamydomonadales</taxon>
        <taxon>Chlamydomonadaceae</taxon>
        <taxon>Chlamydomonas</taxon>
    </lineage>
</organism>
<comment type="caution">
    <text evidence="4">The sequence shown here is derived from an EMBL/GenBank/DDBJ whole genome shotgun (WGS) entry which is preliminary data.</text>
</comment>
<sequence length="253" mass="28018">MNLNMLLRRQYELKRLHDARCLSTCRHYGTTLIVPTQTTHLNRGERPRDASCHGFFGSLFGGAGKAMVKTADKQPAVPSLEDLGEQPEEVLIAETRQADGSSAQIIFKNKATVSAEDLEKLCVKVDWPARPIRKVETALKNSYLVCSLILRITRPHSQDSQGSPEVLSESLVGMARATSDHAFNATIWDVLVDPEYQGQGLGRALVEQMVRSLLRKDISNITLFADSKVLDFYKQLGFEADPSGIKGKTFGLD</sequence>
<dbReference type="GO" id="GO:0005737">
    <property type="term" value="C:cytoplasm"/>
    <property type="evidence" value="ECO:0007669"/>
    <property type="project" value="TreeGrafter"/>
</dbReference>
<dbReference type="Gene3D" id="3.40.630.30">
    <property type="match status" value="1"/>
</dbReference>
<keyword evidence="5" id="KW-1185">Reference proteome</keyword>
<evidence type="ECO:0000313" key="5">
    <source>
        <dbReference type="Proteomes" id="UP000232323"/>
    </source>
</evidence>
<dbReference type="InterPro" id="IPR016181">
    <property type="entry name" value="Acyl_CoA_acyltransferase"/>
</dbReference>
<gene>
    <name evidence="4" type="ORF">CEUSTIGMA_g11101.t1</name>
</gene>
<dbReference type="STRING" id="1157962.A0A250XKX4"/>
<name>A0A250XKX4_9CHLO</name>
<dbReference type="SUPFAM" id="SSF55729">
    <property type="entry name" value="Acyl-CoA N-acyltransferases (Nat)"/>
    <property type="match status" value="1"/>
</dbReference>
<keyword evidence="1" id="KW-0808">Transferase</keyword>
<feature type="domain" description="N-acetyltransferase" evidence="3">
    <location>
        <begin position="169"/>
        <end position="253"/>
    </location>
</feature>
<dbReference type="CDD" id="cd04301">
    <property type="entry name" value="NAT_SF"/>
    <property type="match status" value="1"/>
</dbReference>
<dbReference type="Proteomes" id="UP000232323">
    <property type="component" value="Unassembled WGS sequence"/>
</dbReference>
<evidence type="ECO:0000256" key="2">
    <source>
        <dbReference type="ARBA" id="ARBA00023315"/>
    </source>
</evidence>
<dbReference type="Pfam" id="PF00583">
    <property type="entry name" value="Acetyltransf_1"/>
    <property type="match status" value="1"/>
</dbReference>
<dbReference type="OrthoDB" id="10039976at2759"/>
<dbReference type="InterPro" id="IPR000182">
    <property type="entry name" value="GNAT_dom"/>
</dbReference>
<dbReference type="PANTHER" id="PTHR43626">
    <property type="entry name" value="ACYL-COA N-ACYLTRANSFERASE"/>
    <property type="match status" value="1"/>
</dbReference>
<evidence type="ECO:0000259" key="3">
    <source>
        <dbReference type="PROSITE" id="PS51186"/>
    </source>
</evidence>
<dbReference type="AlphaFoldDB" id="A0A250XKX4"/>
<dbReference type="PANTHER" id="PTHR43626:SF4">
    <property type="entry name" value="GCN5-RELATED N-ACETYLTRANSFERASE 2, CHLOROPLASTIC"/>
    <property type="match status" value="1"/>
</dbReference>
<reference evidence="4 5" key="1">
    <citation type="submission" date="2017-08" db="EMBL/GenBank/DDBJ databases">
        <title>Acidophilic green algal genome provides insights into adaptation to an acidic environment.</title>
        <authorList>
            <person name="Hirooka S."/>
            <person name="Hirose Y."/>
            <person name="Kanesaki Y."/>
            <person name="Higuchi S."/>
            <person name="Fujiwara T."/>
            <person name="Onuma R."/>
            <person name="Era A."/>
            <person name="Ohbayashi R."/>
            <person name="Uzuka A."/>
            <person name="Nozaki H."/>
            <person name="Yoshikawa H."/>
            <person name="Miyagishima S.Y."/>
        </authorList>
    </citation>
    <scope>NUCLEOTIDE SEQUENCE [LARGE SCALE GENOMIC DNA]</scope>
    <source>
        <strain evidence="4 5">NIES-2499</strain>
    </source>
</reference>
<dbReference type="GO" id="GO:0008080">
    <property type="term" value="F:N-acetyltransferase activity"/>
    <property type="evidence" value="ECO:0007669"/>
    <property type="project" value="InterPro"/>
</dbReference>
<protein>
    <recommendedName>
        <fullName evidence="3">N-acetyltransferase domain-containing protein</fullName>
    </recommendedName>
</protein>
<evidence type="ECO:0000256" key="1">
    <source>
        <dbReference type="ARBA" id="ARBA00022679"/>
    </source>
</evidence>